<feature type="domain" description="Activator of Hsp90 ATPase homologue 1/2-like C-terminal" evidence="2">
    <location>
        <begin position="23"/>
        <end position="159"/>
    </location>
</feature>
<dbReference type="RefSeq" id="WP_284914951.1">
    <property type="nucleotide sequence ID" value="NZ_CP126980.1"/>
</dbReference>
<protein>
    <submittedName>
        <fullName evidence="3">SRPBCC domain-containing protein</fullName>
    </submittedName>
</protein>
<comment type="similarity">
    <text evidence="1">Belongs to the AHA1 family.</text>
</comment>
<evidence type="ECO:0000259" key="2">
    <source>
        <dbReference type="Pfam" id="PF08327"/>
    </source>
</evidence>
<evidence type="ECO:0000313" key="3">
    <source>
        <dbReference type="EMBL" id="WIM93744.1"/>
    </source>
</evidence>
<dbReference type="CDD" id="cd07814">
    <property type="entry name" value="SRPBCC_CalC_Aha1-like"/>
    <property type="match status" value="1"/>
</dbReference>
<dbReference type="Gene3D" id="3.30.530.20">
    <property type="match status" value="1"/>
</dbReference>
<name>A0ABY8W7B2_9ACTN</name>
<dbReference type="EMBL" id="CP126980">
    <property type="protein sequence ID" value="WIM93744.1"/>
    <property type="molecule type" value="Genomic_DNA"/>
</dbReference>
<dbReference type="Pfam" id="PF08327">
    <property type="entry name" value="AHSA1"/>
    <property type="match status" value="1"/>
</dbReference>
<gene>
    <name evidence="3" type="ORF">ACTOB_005730</name>
</gene>
<sequence>MTVTETIKDIEALTLTFVTDFPAPIDRVWQVWADPRRLERWWGPPTWPATVTRHEFVAGGAVRYHMTGPDGTLSHGWWTITAIEAPHRLEFDDGFADKHGEPITEDQPVHAVVTLDEVGGGTRMTVVTHFADAAQLERLDRMGMREGMRLALGQIDEVLSNG</sequence>
<dbReference type="InterPro" id="IPR023393">
    <property type="entry name" value="START-like_dom_sf"/>
</dbReference>
<keyword evidence="4" id="KW-1185">Reference proteome</keyword>
<dbReference type="InterPro" id="IPR013538">
    <property type="entry name" value="ASHA1/2-like_C"/>
</dbReference>
<evidence type="ECO:0000313" key="4">
    <source>
        <dbReference type="Proteomes" id="UP001240150"/>
    </source>
</evidence>
<evidence type="ECO:0000256" key="1">
    <source>
        <dbReference type="ARBA" id="ARBA00006817"/>
    </source>
</evidence>
<dbReference type="Proteomes" id="UP001240150">
    <property type="component" value="Chromosome"/>
</dbReference>
<accession>A0ABY8W7B2</accession>
<proteinExistence type="inferred from homology"/>
<organism evidence="3 4">
    <name type="scientific">Actinoplanes oblitus</name>
    <dbReference type="NCBI Taxonomy" id="3040509"/>
    <lineage>
        <taxon>Bacteria</taxon>
        <taxon>Bacillati</taxon>
        <taxon>Actinomycetota</taxon>
        <taxon>Actinomycetes</taxon>
        <taxon>Micromonosporales</taxon>
        <taxon>Micromonosporaceae</taxon>
        <taxon>Actinoplanes</taxon>
    </lineage>
</organism>
<dbReference type="SUPFAM" id="SSF55961">
    <property type="entry name" value="Bet v1-like"/>
    <property type="match status" value="1"/>
</dbReference>
<reference evidence="3 4" key="1">
    <citation type="submission" date="2023-06" db="EMBL/GenBank/DDBJ databases">
        <authorList>
            <person name="Yushchuk O."/>
            <person name="Binda E."/>
            <person name="Ruckert-Reed C."/>
            <person name="Fedorenko V."/>
            <person name="Kalinowski J."/>
            <person name="Marinelli F."/>
        </authorList>
    </citation>
    <scope>NUCLEOTIDE SEQUENCE [LARGE SCALE GENOMIC DNA]</scope>
    <source>
        <strain evidence="3 4">NRRL 3884</strain>
    </source>
</reference>